<evidence type="ECO:0000313" key="1">
    <source>
        <dbReference type="EMBL" id="KAJ4707524.1"/>
    </source>
</evidence>
<reference evidence="1 2" key="1">
    <citation type="journal article" date="2023" name="Science">
        <title>Complex scaffold remodeling in plant triterpene biosynthesis.</title>
        <authorList>
            <person name="De La Pena R."/>
            <person name="Hodgson H."/>
            <person name="Liu J.C."/>
            <person name="Stephenson M.J."/>
            <person name="Martin A.C."/>
            <person name="Owen C."/>
            <person name="Harkess A."/>
            <person name="Leebens-Mack J."/>
            <person name="Jimenez L.E."/>
            <person name="Osbourn A."/>
            <person name="Sattely E.S."/>
        </authorList>
    </citation>
    <scope>NUCLEOTIDE SEQUENCE [LARGE SCALE GENOMIC DNA]</scope>
    <source>
        <strain evidence="2">cv. JPN11</strain>
        <tissue evidence="1">Leaf</tissue>
    </source>
</reference>
<name>A0ACC1XA11_MELAZ</name>
<evidence type="ECO:0000313" key="2">
    <source>
        <dbReference type="Proteomes" id="UP001164539"/>
    </source>
</evidence>
<comment type="caution">
    <text evidence="1">The sequence shown here is derived from an EMBL/GenBank/DDBJ whole genome shotgun (WGS) entry which is preliminary data.</text>
</comment>
<gene>
    <name evidence="1" type="ORF">OWV82_021031</name>
</gene>
<sequence>MSSTSKMFHRQAVETPEFRDCGTVISLGGKTNYFSKMPSSSSKSKLEIFQPLAQFCNLTYPSLVSKQINSPSCFIHNTLIAARSRDSRPKSAPHFLHLVLMKFNVKPGCHMFDFVNLESENARLVKFGKRIYTWVFENGVGLSDTQTTLARLYCAWKFKWCAETVRRNSLLRFDSVECACE</sequence>
<organism evidence="1 2">
    <name type="scientific">Melia azedarach</name>
    <name type="common">Chinaberry tree</name>
    <dbReference type="NCBI Taxonomy" id="155640"/>
    <lineage>
        <taxon>Eukaryota</taxon>
        <taxon>Viridiplantae</taxon>
        <taxon>Streptophyta</taxon>
        <taxon>Embryophyta</taxon>
        <taxon>Tracheophyta</taxon>
        <taxon>Spermatophyta</taxon>
        <taxon>Magnoliopsida</taxon>
        <taxon>eudicotyledons</taxon>
        <taxon>Gunneridae</taxon>
        <taxon>Pentapetalae</taxon>
        <taxon>rosids</taxon>
        <taxon>malvids</taxon>
        <taxon>Sapindales</taxon>
        <taxon>Meliaceae</taxon>
        <taxon>Melia</taxon>
    </lineage>
</organism>
<keyword evidence="2" id="KW-1185">Reference proteome</keyword>
<dbReference type="EMBL" id="CM051404">
    <property type="protein sequence ID" value="KAJ4707524.1"/>
    <property type="molecule type" value="Genomic_DNA"/>
</dbReference>
<dbReference type="Proteomes" id="UP001164539">
    <property type="component" value="Chromosome 11"/>
</dbReference>
<accession>A0ACC1XA11</accession>
<proteinExistence type="predicted"/>
<protein>
    <submittedName>
        <fullName evidence="1">Pentatricopeptide repeat-containing protein</fullName>
    </submittedName>
</protein>